<feature type="non-terminal residue" evidence="3">
    <location>
        <position position="1"/>
    </location>
</feature>
<evidence type="ECO:0000313" key="3">
    <source>
        <dbReference type="EMBL" id="RCN47779.1"/>
    </source>
</evidence>
<feature type="region of interest" description="Disordered" evidence="1">
    <location>
        <begin position="32"/>
        <end position="55"/>
    </location>
</feature>
<proteinExistence type="predicted"/>
<keyword evidence="2" id="KW-0812">Transmembrane</keyword>
<evidence type="ECO:0000256" key="2">
    <source>
        <dbReference type="SAM" id="Phobius"/>
    </source>
</evidence>
<dbReference type="STRING" id="29170.A0A368GWR1"/>
<name>A0A368GWR1_ANCCA</name>
<accession>A0A368GWR1</accession>
<comment type="caution">
    <text evidence="3">The sequence shown here is derived from an EMBL/GenBank/DDBJ whole genome shotgun (WGS) entry which is preliminary data.</text>
</comment>
<organism evidence="3 4">
    <name type="scientific">Ancylostoma caninum</name>
    <name type="common">Dog hookworm</name>
    <dbReference type="NCBI Taxonomy" id="29170"/>
    <lineage>
        <taxon>Eukaryota</taxon>
        <taxon>Metazoa</taxon>
        <taxon>Ecdysozoa</taxon>
        <taxon>Nematoda</taxon>
        <taxon>Chromadorea</taxon>
        <taxon>Rhabditida</taxon>
        <taxon>Rhabditina</taxon>
        <taxon>Rhabditomorpha</taxon>
        <taxon>Strongyloidea</taxon>
        <taxon>Ancylostomatidae</taxon>
        <taxon>Ancylostomatinae</taxon>
        <taxon>Ancylostoma</taxon>
    </lineage>
</organism>
<dbReference type="EMBL" id="JOJR01000056">
    <property type="protein sequence ID" value="RCN47779.1"/>
    <property type="molecule type" value="Genomic_DNA"/>
</dbReference>
<evidence type="ECO:0000256" key="1">
    <source>
        <dbReference type="SAM" id="MobiDB-lite"/>
    </source>
</evidence>
<reference evidence="3 4" key="1">
    <citation type="submission" date="2014-10" db="EMBL/GenBank/DDBJ databases">
        <title>Draft genome of the hookworm Ancylostoma caninum.</title>
        <authorList>
            <person name="Mitreva M."/>
        </authorList>
    </citation>
    <scope>NUCLEOTIDE SEQUENCE [LARGE SCALE GENOMIC DNA]</scope>
    <source>
        <strain evidence="3 4">Baltimore</strain>
    </source>
</reference>
<gene>
    <name evidence="3" type="ORF">ANCCAN_06116</name>
</gene>
<sequence length="133" mass="14601">LVPKEINSRCRTVRTTDPTAALIKYPTTASIVQQPTKRRTPKKSVPEMKPSYSSKRPSACSLFLAAALLIALIIIILLLLRSPSYVYSQTAPVSTATDNRISIDETSLRPLPSVISLGQRVEADILPQHMTNT</sequence>
<dbReference type="Proteomes" id="UP000252519">
    <property type="component" value="Unassembled WGS sequence"/>
</dbReference>
<dbReference type="AlphaFoldDB" id="A0A368GWR1"/>
<protein>
    <submittedName>
        <fullName evidence="3">Uncharacterized protein</fullName>
    </submittedName>
</protein>
<keyword evidence="2" id="KW-0472">Membrane</keyword>
<keyword evidence="2" id="KW-1133">Transmembrane helix</keyword>
<evidence type="ECO:0000313" key="4">
    <source>
        <dbReference type="Proteomes" id="UP000252519"/>
    </source>
</evidence>
<feature type="transmembrane region" description="Helical" evidence="2">
    <location>
        <begin position="59"/>
        <end position="80"/>
    </location>
</feature>
<keyword evidence="4" id="KW-1185">Reference proteome</keyword>